<dbReference type="EMBL" id="JBHSMA010000003">
    <property type="protein sequence ID" value="MFC5410080.1"/>
    <property type="molecule type" value="Genomic_DNA"/>
</dbReference>
<dbReference type="Gene3D" id="2.170.130.10">
    <property type="entry name" value="TonB-dependent receptor, plug domain"/>
    <property type="match status" value="1"/>
</dbReference>
<evidence type="ECO:0000256" key="1">
    <source>
        <dbReference type="ARBA" id="ARBA00004442"/>
    </source>
</evidence>
<feature type="chain" id="PRO_5045496263" evidence="4">
    <location>
        <begin position="26"/>
        <end position="825"/>
    </location>
</feature>
<feature type="signal peptide" evidence="4">
    <location>
        <begin position="1"/>
        <end position="25"/>
    </location>
</feature>
<evidence type="ECO:0000259" key="5">
    <source>
        <dbReference type="Pfam" id="PF14905"/>
    </source>
</evidence>
<sequence length="825" mass="93061">MRFCLKTGCLTIALFFLFLRLSAQSESGGTITGSVQDAGGKPLELVNVLLVRAGDSTGRAEPLVKGAVTTSLGLYSFESIPAGTYRVAATRVGSQKTYSEPFTLADQQRPHALPPLMLQEEARQLTHVTVKARKPFIEQQIDKTVLNVENSLVASGGTALEVLEKAPGVVVDLQSERISLQGRENVLVMFDGKPTYLSAAQVLELLRNTLSNTIESIELITNPSARYDAAGTAGIINIRLKRNASGQPLNGTFSAGVGYGRFPKYNTALTLNARPGRWSLFGNYAFDQRDYWSVAAIDRRLPTTLIRQHNDRPIQNTTHTFRFGADYALTSRTTLGLMANGLNTAGKSQGGAESDLYESDRLVSSQKTDNDHRRSIERLAVNANLRHQFDTTRRGGNGHELLVDLDYSDASFHPIEKFETRYLAPSQTETGPRSLQRLNTLSKAIIRAVKADYRYPFDRRTTLEAGWKSSLVTLSNDLMAETGQAEAGQPVPWRLDSGRTNQFEYRERIHAAYLTGRRIWGEWTLQVGLRAEQTQTDARSVTTHSTVSRSYLNLFPSVTLTRKVGQKHQFQYTFSRRIDRPNYQSLNPFIRVFDPYAYQQGNPYLKPQFTDAFQVGYSYQEETTVSVGYTRTRGVIVDINEQNDQTGVTRITFVNLSELQNLSLNLSAPYAFTRWWSSRQSASIFHNTYRASVGDTPLNYSQLSASLTSNHTFVLPHGLSVELTASYNSPYIYSQNRMQGFGQLSIGMQKSFWRKKAVLRFNWSDLLQTHRFYGKVRFQNMDFRFATYTETRVARLTFTYNFGNKEMKVIRPRRTVSEDEQNRMN</sequence>
<feature type="domain" description="Outer membrane protein beta-barrel" evidence="5">
    <location>
        <begin position="397"/>
        <end position="800"/>
    </location>
</feature>
<dbReference type="SUPFAM" id="SSF56935">
    <property type="entry name" value="Porins"/>
    <property type="match status" value="1"/>
</dbReference>
<keyword evidence="4" id="KW-0732">Signal</keyword>
<protein>
    <submittedName>
        <fullName evidence="6">Outer membrane beta-barrel protein</fullName>
    </submittedName>
</protein>
<dbReference type="SUPFAM" id="SSF49452">
    <property type="entry name" value="Starch-binding domain-like"/>
    <property type="match status" value="1"/>
</dbReference>
<dbReference type="Gene3D" id="2.40.170.20">
    <property type="entry name" value="TonB-dependent receptor, beta-barrel domain"/>
    <property type="match status" value="1"/>
</dbReference>
<gene>
    <name evidence="6" type="ORF">ACFPMF_12220</name>
</gene>
<dbReference type="InterPro" id="IPR013784">
    <property type="entry name" value="Carb-bd-like_fold"/>
</dbReference>
<comment type="caution">
    <text evidence="6">The sequence shown here is derived from an EMBL/GenBank/DDBJ whole genome shotgun (WGS) entry which is preliminary data.</text>
</comment>
<evidence type="ECO:0000256" key="2">
    <source>
        <dbReference type="ARBA" id="ARBA00023136"/>
    </source>
</evidence>
<dbReference type="InterPro" id="IPR036942">
    <property type="entry name" value="Beta-barrel_TonB_sf"/>
</dbReference>
<proteinExistence type="predicted"/>
<dbReference type="RefSeq" id="WP_379845065.1">
    <property type="nucleotide sequence ID" value="NZ_JBHSMA010000003.1"/>
</dbReference>
<evidence type="ECO:0000313" key="6">
    <source>
        <dbReference type="EMBL" id="MFC5410080.1"/>
    </source>
</evidence>
<dbReference type="Pfam" id="PF13620">
    <property type="entry name" value="CarboxypepD_reg"/>
    <property type="match status" value="1"/>
</dbReference>
<dbReference type="Pfam" id="PF14905">
    <property type="entry name" value="OMP_b-brl_3"/>
    <property type="match status" value="1"/>
</dbReference>
<comment type="subcellular location">
    <subcellularLocation>
        <location evidence="1">Cell outer membrane</location>
    </subcellularLocation>
</comment>
<dbReference type="Gene3D" id="2.60.40.1120">
    <property type="entry name" value="Carboxypeptidase-like, regulatory domain"/>
    <property type="match status" value="1"/>
</dbReference>
<dbReference type="PANTHER" id="PTHR40980:SF4">
    <property type="entry name" value="TONB-DEPENDENT RECEPTOR-LIKE BETA-BARREL DOMAIN-CONTAINING PROTEIN"/>
    <property type="match status" value="1"/>
</dbReference>
<keyword evidence="7" id="KW-1185">Reference proteome</keyword>
<keyword evidence="2" id="KW-0472">Membrane</keyword>
<evidence type="ECO:0000256" key="3">
    <source>
        <dbReference type="ARBA" id="ARBA00023237"/>
    </source>
</evidence>
<dbReference type="InterPro" id="IPR041700">
    <property type="entry name" value="OMP_b-brl_3"/>
</dbReference>
<name>A0ABW0I973_9BACT</name>
<keyword evidence="3" id="KW-0998">Cell outer membrane</keyword>
<evidence type="ECO:0000256" key="4">
    <source>
        <dbReference type="SAM" id="SignalP"/>
    </source>
</evidence>
<organism evidence="6 7">
    <name type="scientific">Larkinella bovis</name>
    <dbReference type="NCBI Taxonomy" id="683041"/>
    <lineage>
        <taxon>Bacteria</taxon>
        <taxon>Pseudomonadati</taxon>
        <taxon>Bacteroidota</taxon>
        <taxon>Cytophagia</taxon>
        <taxon>Cytophagales</taxon>
        <taxon>Spirosomataceae</taxon>
        <taxon>Larkinella</taxon>
    </lineage>
</organism>
<dbReference type="PANTHER" id="PTHR40980">
    <property type="entry name" value="PLUG DOMAIN-CONTAINING PROTEIN"/>
    <property type="match status" value="1"/>
</dbReference>
<dbReference type="Proteomes" id="UP001596106">
    <property type="component" value="Unassembled WGS sequence"/>
</dbReference>
<evidence type="ECO:0000313" key="7">
    <source>
        <dbReference type="Proteomes" id="UP001596106"/>
    </source>
</evidence>
<accession>A0ABW0I973</accession>
<dbReference type="InterPro" id="IPR037066">
    <property type="entry name" value="Plug_dom_sf"/>
</dbReference>
<reference evidence="7" key="1">
    <citation type="journal article" date="2019" name="Int. J. Syst. Evol. Microbiol.">
        <title>The Global Catalogue of Microorganisms (GCM) 10K type strain sequencing project: providing services to taxonomists for standard genome sequencing and annotation.</title>
        <authorList>
            <consortium name="The Broad Institute Genomics Platform"/>
            <consortium name="The Broad Institute Genome Sequencing Center for Infectious Disease"/>
            <person name="Wu L."/>
            <person name="Ma J."/>
        </authorList>
    </citation>
    <scope>NUCLEOTIDE SEQUENCE [LARGE SCALE GENOMIC DNA]</scope>
    <source>
        <strain evidence="7">CCUG 55250</strain>
    </source>
</reference>